<dbReference type="Proteomes" id="UP001213664">
    <property type="component" value="Chromosome"/>
</dbReference>
<reference evidence="1" key="1">
    <citation type="submission" date="2023-03" db="EMBL/GenBank/DDBJ databases">
        <title>Andean soil-derived lignocellulolytic bacterial consortium as a source of novel taxa and putative plastic-active enzymes.</title>
        <authorList>
            <person name="Diaz-Garcia L."/>
            <person name="Chuvochina M."/>
            <person name="Feuerriegel G."/>
            <person name="Bunk B."/>
            <person name="Sproer C."/>
            <person name="Streit W.R."/>
            <person name="Rodriguez L.M."/>
            <person name="Overmann J."/>
            <person name="Jimenez D.J."/>
        </authorList>
    </citation>
    <scope>NUCLEOTIDE SEQUENCE</scope>
    <source>
        <strain evidence="1">MAG 833</strain>
    </source>
</reference>
<evidence type="ECO:0000313" key="1">
    <source>
        <dbReference type="EMBL" id="WEK40224.1"/>
    </source>
</evidence>
<sequence length="133" mass="15357">MLWLFLGGLTALIAVWLLLSPLFLYSQARLKAGDAPYCLYTPNPHSYGTHEITHLRELAWPRERKRCGGAGPCDWRFEFHAVLAIADRKDNALYNWSYSRFGFQPITPYSRDMLGHGNERCAPQRDFLGKLPW</sequence>
<gene>
    <name evidence="1" type="ORF">P0Y50_01075</name>
</gene>
<dbReference type="AlphaFoldDB" id="A0AAJ5WZE9"/>
<dbReference type="EMBL" id="CP119326">
    <property type="protein sequence ID" value="WEK40224.1"/>
    <property type="molecule type" value="Genomic_DNA"/>
</dbReference>
<accession>A0AAJ5WZE9</accession>
<evidence type="ECO:0000313" key="2">
    <source>
        <dbReference type="Proteomes" id="UP001213664"/>
    </source>
</evidence>
<organism evidence="1 2">
    <name type="scientific">Candidatus Brevundimonas colombiensis</name>
    <dbReference type="NCBI Taxonomy" id="3121376"/>
    <lineage>
        <taxon>Bacteria</taxon>
        <taxon>Pseudomonadati</taxon>
        <taxon>Pseudomonadota</taxon>
        <taxon>Alphaproteobacteria</taxon>
        <taxon>Caulobacterales</taxon>
        <taxon>Caulobacteraceae</taxon>
        <taxon>Brevundimonas</taxon>
    </lineage>
</organism>
<protein>
    <submittedName>
        <fullName evidence="1">Uncharacterized protein</fullName>
    </submittedName>
</protein>
<name>A0AAJ5WZE9_9CAUL</name>
<proteinExistence type="predicted"/>